<dbReference type="Proteomes" id="UP000035579">
    <property type="component" value="Chromosome"/>
</dbReference>
<feature type="transmembrane region" description="Helical" evidence="1">
    <location>
        <begin position="39"/>
        <end position="66"/>
    </location>
</feature>
<evidence type="ECO:0000256" key="1">
    <source>
        <dbReference type="SAM" id="Phobius"/>
    </source>
</evidence>
<keyword evidence="1" id="KW-0472">Membrane</keyword>
<dbReference type="KEGG" id="age:AA314_03733"/>
<feature type="transmembrane region" description="Helical" evidence="1">
    <location>
        <begin position="12"/>
        <end position="33"/>
    </location>
</feature>
<evidence type="ECO:0000313" key="2">
    <source>
        <dbReference type="EMBL" id="AKJ02107.1"/>
    </source>
</evidence>
<name>A0AAC8Q701_9BACT</name>
<protein>
    <submittedName>
        <fullName evidence="2">Uncharacterized protein</fullName>
    </submittedName>
</protein>
<keyword evidence="1" id="KW-0812">Transmembrane</keyword>
<dbReference type="AlphaFoldDB" id="A0AAC8Q701"/>
<organism evidence="2 3">
    <name type="scientific">Archangium gephyra</name>
    <dbReference type="NCBI Taxonomy" id="48"/>
    <lineage>
        <taxon>Bacteria</taxon>
        <taxon>Pseudomonadati</taxon>
        <taxon>Myxococcota</taxon>
        <taxon>Myxococcia</taxon>
        <taxon>Myxococcales</taxon>
        <taxon>Cystobacterineae</taxon>
        <taxon>Archangiaceae</taxon>
        <taxon>Archangium</taxon>
    </lineage>
</organism>
<reference evidence="2 3" key="1">
    <citation type="submission" date="2015-05" db="EMBL/GenBank/DDBJ databases">
        <title>Genome assembly of Archangium gephyra DSM 2261.</title>
        <authorList>
            <person name="Sharma G."/>
            <person name="Subramanian S."/>
        </authorList>
    </citation>
    <scope>NUCLEOTIDE SEQUENCE [LARGE SCALE GENOMIC DNA]</scope>
    <source>
        <strain evidence="2 3">DSM 2261</strain>
    </source>
</reference>
<accession>A0AAC8Q701</accession>
<sequence length="88" mass="9292">MPIIGIIPPIIGMGMGIMPPIIGFMPIIGIWFMPIMPPIIGFMPIIGIWFMPIMGFIPDCIGIGIWEAGVMVRPRAGVTGSTASGPGN</sequence>
<proteinExistence type="predicted"/>
<evidence type="ECO:0000313" key="3">
    <source>
        <dbReference type="Proteomes" id="UP000035579"/>
    </source>
</evidence>
<dbReference type="EMBL" id="CP011509">
    <property type="protein sequence ID" value="AKJ02107.1"/>
    <property type="molecule type" value="Genomic_DNA"/>
</dbReference>
<keyword evidence="1" id="KW-1133">Transmembrane helix</keyword>
<gene>
    <name evidence="2" type="ORF">AA314_03733</name>
</gene>